<organism evidence="3 4">
    <name type="scientific">Amycolatopsis dendrobii</name>
    <dbReference type="NCBI Taxonomy" id="2760662"/>
    <lineage>
        <taxon>Bacteria</taxon>
        <taxon>Bacillati</taxon>
        <taxon>Actinomycetota</taxon>
        <taxon>Actinomycetes</taxon>
        <taxon>Pseudonocardiales</taxon>
        <taxon>Pseudonocardiaceae</taxon>
        <taxon>Amycolatopsis</taxon>
    </lineage>
</organism>
<comment type="caution">
    <text evidence="3">The sequence shown here is derived from an EMBL/GenBank/DDBJ whole genome shotgun (WGS) entry which is preliminary data.</text>
</comment>
<feature type="transmembrane region" description="Helical" evidence="2">
    <location>
        <begin position="221"/>
        <end position="246"/>
    </location>
</feature>
<sequence>MTVVPCLADHPRHTGQPPAPEAGAVLVLEPRPDPPGPEPAGEGKLARDPGKLARPVGLRGGNTAPAGEAATEASVGNAAAGIASAPSAADEAASTATEASAVEAHSADLGQPGDAAAPDAVESTAAKASSAEPAQSATDSANPISAASATPQPAEPLRPDPDHPARVRVVVDWDPFSRPPRRVATRDEMLASAHRVLARRQPGRHRKPDNRDPWISRAADFVVAWAATLRLALLLLAGAAFLTGLALMNSPIAGVAVTSVTLAAGVAAWVARPRRSPTHRC</sequence>
<feature type="transmembrane region" description="Helical" evidence="2">
    <location>
        <begin position="252"/>
        <end position="271"/>
    </location>
</feature>
<keyword evidence="4" id="KW-1185">Reference proteome</keyword>
<feature type="compositionally biased region" description="Polar residues" evidence="1">
    <location>
        <begin position="132"/>
        <end position="151"/>
    </location>
</feature>
<evidence type="ECO:0000313" key="4">
    <source>
        <dbReference type="Proteomes" id="UP000526734"/>
    </source>
</evidence>
<feature type="compositionally biased region" description="Low complexity" evidence="1">
    <location>
        <begin position="72"/>
        <end position="104"/>
    </location>
</feature>
<gene>
    <name evidence="3" type="ORF">H4281_39325</name>
</gene>
<keyword evidence="2" id="KW-0472">Membrane</keyword>
<dbReference type="EMBL" id="JACGZW010000018">
    <property type="protein sequence ID" value="MBB1159229.1"/>
    <property type="molecule type" value="Genomic_DNA"/>
</dbReference>
<feature type="region of interest" description="Disordered" evidence="1">
    <location>
        <begin position="1"/>
        <end position="164"/>
    </location>
</feature>
<reference evidence="3 4" key="1">
    <citation type="submission" date="2020-08" db="EMBL/GenBank/DDBJ databases">
        <title>Amycolatopsis sp. nov. DR6-1 isolated from Dendrobium heterocarpum.</title>
        <authorList>
            <person name="Tedsree N."/>
            <person name="Kuncharoen N."/>
            <person name="Likhitwitayawuid K."/>
            <person name="Tanasupawat S."/>
        </authorList>
    </citation>
    <scope>NUCLEOTIDE SEQUENCE [LARGE SCALE GENOMIC DNA]</scope>
    <source>
        <strain evidence="3 4">DR6-1</strain>
    </source>
</reference>
<dbReference type="Proteomes" id="UP000526734">
    <property type="component" value="Unassembled WGS sequence"/>
</dbReference>
<evidence type="ECO:0000256" key="2">
    <source>
        <dbReference type="SAM" id="Phobius"/>
    </source>
</evidence>
<accession>A0A7W3W5R0</accession>
<dbReference type="RefSeq" id="WP_182895924.1">
    <property type="nucleotide sequence ID" value="NZ_JACGZW010000018.1"/>
</dbReference>
<keyword evidence="2" id="KW-1133">Transmembrane helix</keyword>
<protein>
    <recommendedName>
        <fullName evidence="5">DUF3040 domain-containing protein</fullName>
    </recommendedName>
</protein>
<dbReference type="AlphaFoldDB" id="A0A7W3W5R0"/>
<keyword evidence="2" id="KW-0812">Transmembrane</keyword>
<proteinExistence type="predicted"/>
<name>A0A7W3W5R0_9PSEU</name>
<evidence type="ECO:0000313" key="3">
    <source>
        <dbReference type="EMBL" id="MBB1159229.1"/>
    </source>
</evidence>
<evidence type="ECO:0008006" key="5">
    <source>
        <dbReference type="Google" id="ProtNLM"/>
    </source>
</evidence>
<evidence type="ECO:0000256" key="1">
    <source>
        <dbReference type="SAM" id="MobiDB-lite"/>
    </source>
</evidence>